<reference evidence="2 3" key="1">
    <citation type="submission" date="2016-10" db="EMBL/GenBank/DDBJ databases">
        <authorList>
            <person name="de Groot N.N."/>
        </authorList>
    </citation>
    <scope>NUCLEOTIDE SEQUENCE [LARGE SCALE GENOMIC DNA]</scope>
    <source>
        <strain evidence="2 3">DSM 19073</strain>
    </source>
</reference>
<dbReference type="InterPro" id="IPR010607">
    <property type="entry name" value="DUF1194"/>
</dbReference>
<gene>
    <name evidence="2" type="ORF">SAMN04488095_3097</name>
</gene>
<sequence length="233" mass="24826">MRLILVCLTLLATPVAAQDTDLELVLLADASGSITQSELLFQRRAYAEAMTDPEVLTAIRNTAYGNITVTYVEWATNQAVVVPWMRIETDADGAAFAAALDGPPRQASGRNAIGSALLFARDLIETNRIDGWRRVIDFSGDSTGNSFGPAITDARDQVLADGVTINALAILSEGGIMDGRDALAERYADMIIGGPGAFVVEAATRDVFAQAVKRKLILEISGVATQRIVADLD</sequence>
<dbReference type="Pfam" id="PF06707">
    <property type="entry name" value="DUF1194"/>
    <property type="match status" value="1"/>
</dbReference>
<protein>
    <recommendedName>
        <fullName evidence="4">VWFA domain-containing protein</fullName>
    </recommendedName>
</protein>
<organism evidence="2 3">
    <name type="scientific">Jannaschia pohangensis</name>
    <dbReference type="NCBI Taxonomy" id="390807"/>
    <lineage>
        <taxon>Bacteria</taxon>
        <taxon>Pseudomonadati</taxon>
        <taxon>Pseudomonadota</taxon>
        <taxon>Alphaproteobacteria</taxon>
        <taxon>Rhodobacterales</taxon>
        <taxon>Roseobacteraceae</taxon>
        <taxon>Jannaschia</taxon>
    </lineage>
</organism>
<dbReference type="OrthoDB" id="9792179at2"/>
<dbReference type="STRING" id="390807.SAMN04488095_3097"/>
<proteinExistence type="predicted"/>
<keyword evidence="3" id="KW-1185">Reference proteome</keyword>
<name>A0A1I3SFK0_9RHOB</name>
<evidence type="ECO:0008006" key="4">
    <source>
        <dbReference type="Google" id="ProtNLM"/>
    </source>
</evidence>
<dbReference type="InterPro" id="IPR036465">
    <property type="entry name" value="vWFA_dom_sf"/>
</dbReference>
<feature type="signal peptide" evidence="1">
    <location>
        <begin position="1"/>
        <end position="17"/>
    </location>
</feature>
<dbReference type="EMBL" id="FORA01000004">
    <property type="protein sequence ID" value="SFJ56287.1"/>
    <property type="molecule type" value="Genomic_DNA"/>
</dbReference>
<keyword evidence="1" id="KW-0732">Signal</keyword>
<dbReference type="AlphaFoldDB" id="A0A1I3SFK0"/>
<dbReference type="Proteomes" id="UP000199110">
    <property type="component" value="Unassembled WGS sequence"/>
</dbReference>
<dbReference type="Gene3D" id="3.40.50.410">
    <property type="entry name" value="von Willebrand factor, type A domain"/>
    <property type="match status" value="1"/>
</dbReference>
<evidence type="ECO:0000313" key="3">
    <source>
        <dbReference type="Proteomes" id="UP000199110"/>
    </source>
</evidence>
<accession>A0A1I3SFK0</accession>
<feature type="chain" id="PRO_5011664565" description="VWFA domain-containing protein" evidence="1">
    <location>
        <begin position="18"/>
        <end position="233"/>
    </location>
</feature>
<evidence type="ECO:0000313" key="2">
    <source>
        <dbReference type="EMBL" id="SFJ56287.1"/>
    </source>
</evidence>
<dbReference type="RefSeq" id="WP_092782817.1">
    <property type="nucleotide sequence ID" value="NZ_FORA01000004.1"/>
</dbReference>
<evidence type="ECO:0000256" key="1">
    <source>
        <dbReference type="SAM" id="SignalP"/>
    </source>
</evidence>
<dbReference type="SUPFAM" id="SSF53300">
    <property type="entry name" value="vWA-like"/>
    <property type="match status" value="1"/>
</dbReference>